<dbReference type="CDD" id="cd00082">
    <property type="entry name" value="HisKA"/>
    <property type="match status" value="1"/>
</dbReference>
<dbReference type="Gene3D" id="2.60.40.10">
    <property type="entry name" value="Immunoglobulins"/>
    <property type="match status" value="1"/>
</dbReference>
<dbReference type="InterPro" id="IPR001789">
    <property type="entry name" value="Sig_transdc_resp-reg_receiver"/>
</dbReference>
<dbReference type="Pfam" id="PF00072">
    <property type="entry name" value="Response_reg"/>
    <property type="match status" value="1"/>
</dbReference>
<evidence type="ECO:0000256" key="6">
    <source>
        <dbReference type="ARBA" id="ARBA00023015"/>
    </source>
</evidence>
<dbReference type="RefSeq" id="WP_018473429.1">
    <property type="nucleotide sequence ID" value="NZ_BMWX01000003.1"/>
</dbReference>
<evidence type="ECO:0000256" key="9">
    <source>
        <dbReference type="SAM" id="Phobius"/>
    </source>
</evidence>
<evidence type="ECO:0000256" key="2">
    <source>
        <dbReference type="ARBA" id="ARBA00012438"/>
    </source>
</evidence>
<dbReference type="EC" id="2.7.13.3" evidence="2"/>
<dbReference type="InterPro" id="IPR011110">
    <property type="entry name" value="Reg_prop"/>
</dbReference>
<dbReference type="SMART" id="SM00387">
    <property type="entry name" value="HATPase_c"/>
    <property type="match status" value="1"/>
</dbReference>
<gene>
    <name evidence="14" type="ORF">GCM10007049_16970</name>
</gene>
<protein>
    <recommendedName>
        <fullName evidence="2">histidine kinase</fullName>
        <ecNumber evidence="2">2.7.13.3</ecNumber>
    </recommendedName>
</protein>
<keyword evidence="10" id="KW-0732">Signal</keyword>
<dbReference type="SUPFAM" id="SSF47384">
    <property type="entry name" value="Homodimeric domain of signal transducing histidine kinase"/>
    <property type="match status" value="1"/>
</dbReference>
<dbReference type="InterPro" id="IPR013783">
    <property type="entry name" value="Ig-like_fold"/>
</dbReference>
<dbReference type="FunFam" id="3.30.565.10:FF:000006">
    <property type="entry name" value="Sensor histidine kinase WalK"/>
    <property type="match status" value="1"/>
</dbReference>
<dbReference type="Pfam" id="PF07495">
    <property type="entry name" value="Y_Y_Y"/>
    <property type="match status" value="1"/>
</dbReference>
<dbReference type="Gene3D" id="3.40.50.2300">
    <property type="match status" value="1"/>
</dbReference>
<evidence type="ECO:0000313" key="14">
    <source>
        <dbReference type="EMBL" id="GGZ25101.1"/>
    </source>
</evidence>
<dbReference type="Gene3D" id="2.130.10.10">
    <property type="entry name" value="YVTN repeat-like/Quinoprotein amine dehydrogenase"/>
    <property type="match status" value="2"/>
</dbReference>
<comment type="catalytic activity">
    <reaction evidence="1">
        <text>ATP + protein L-histidine = ADP + protein N-phospho-L-histidine.</text>
        <dbReference type="EC" id="2.7.13.3"/>
    </reaction>
</comment>
<dbReference type="SUPFAM" id="SSF63829">
    <property type="entry name" value="Calcium-dependent phosphotriesterase"/>
    <property type="match status" value="3"/>
</dbReference>
<evidence type="ECO:0000259" key="11">
    <source>
        <dbReference type="PROSITE" id="PS01124"/>
    </source>
</evidence>
<evidence type="ECO:0000256" key="7">
    <source>
        <dbReference type="ARBA" id="ARBA00023163"/>
    </source>
</evidence>
<dbReference type="SMART" id="SM00448">
    <property type="entry name" value="REC"/>
    <property type="match status" value="1"/>
</dbReference>
<keyword evidence="7" id="KW-0804">Transcription</keyword>
<dbReference type="PROSITE" id="PS01124">
    <property type="entry name" value="HTH_ARAC_FAMILY_2"/>
    <property type="match status" value="1"/>
</dbReference>
<accession>A0A918PYF0</accession>
<sequence length="1380" mass="156875">MNKHPKYTLKYALKIGLVYCCFLVFHLCFISPASANDGLNNFKHISTSIYFSLNPVTDIAQDSKGRMWFGTRNGLVRYDGDKLAYIKNDSFPKTNLNEIRDLIFDAKGKLYFVSPKHLSTYNPETNQFEVLTLPVAFDMDSDFFFNSLTVGIEGEIWLNTTKGILVYNEVEQTIRKVTVDAIGLRKENSFQKNVIYSSPGGDLWIGSRDGLGHYNGKESGNIDIISYPFQGRLKDRNVDINVLMADPYDRIWVGLEDGLYYLDKRTGKVHNMTYLLRREQVNTHVRALTLDDQNRLWVGTFDGIAVIDLSFEVTVIKHNSHINSLSDNKIRSLFSDNAGSIWVGTYYGGVNYRNRQQLNFSKIDDSGGSQLSYKVVSSMVQTESGRIYFGTDGKGLTYIDKEEEQYHYIHTINDSVQIKSVKSLLVDPQNRLWVGTFNEGLFCISKEGDIRQVALSPSRPFSPLANRIISLENGPNGKIWLGTLTRGVSLLDPQTNTVREIQLISLKNSNLSNVIRILHMKDNGELLVGTSTGIGILTLPPSSSEQAHVLPIYVRDNEQMDVDIQDIYQDYQGEIWVGTIDHGLFKVEGNHLVSQGLESITTVYAIQQDVNKTFWLSSNEGIARYNPENKVLQIYGDKQGGMDNEFNKSSKLLSREGKIYFGGASGVTTFYPNELVSKHRENPKVLITGLQVEGRAILPRDSSGILDRSIEFVDHIRLSHQQGSFTLNFAIPNYIDATRNKFMYRLKGLDESWQTSSLPFVSYTIQNGGDYTFQIKSVSGEGFATGEITELSIEVQTPLWKRWWMILIYISLVAMMIAAAAYIYLSRLQFRHKLEIQTRDAMNEQIEHKNKIQFFTNVSHEFRTPLTLISGPLERILEEYKGPHKLYMSLLNIKKNSDQLYKLVDELLDFTKFEHSRMKLEASQQDIVPFVRGLYETFVPLAKCNKIDYTFQSSDKSIVIPFDMAKLEKVIYNLISNAFKYTPNKGRVSVSITPSGEYIALAIQDSGIGMEEIELDHIFERYYEVPDGKINGRYKSASGIGLAIVRDIMELHQGKVSVTSTKDSGSVFTVFLPLLHEDFLDLPATKDKQPKEQKRLRTIDKPTLAGSLVDQNPVVEDQKEYTLLLVEDNPEMARFITDVLKPYYTVIWAQNGLEGYKIASLEQPDLVVSDVVMPKLGGIKLGEKLKGNPKTSHIPLILLTGNKLDYTKIQGLESGAVELLFKPFDIKELLMKCQNILANQHHLKEKISEKSPAMEKEVLSEDDKLKVKAFGIIDCNLSNEQFTVDQFGEDLGVSRTILYTKFKAWTNQTPKEWILQRRMKKAAMLIESNKCKISEVGYQVGFKDPSYFTKSFKKFFGLGPKEYAEKFKDQFIYDNFRSDN</sequence>
<name>A0A918PYF0_9BACT</name>
<dbReference type="InterPro" id="IPR003594">
    <property type="entry name" value="HATPase_dom"/>
</dbReference>
<evidence type="ECO:0000259" key="13">
    <source>
        <dbReference type="PROSITE" id="PS50110"/>
    </source>
</evidence>
<organism evidence="14 15">
    <name type="scientific">Echinicola pacifica</name>
    <dbReference type="NCBI Taxonomy" id="346377"/>
    <lineage>
        <taxon>Bacteria</taxon>
        <taxon>Pseudomonadati</taxon>
        <taxon>Bacteroidota</taxon>
        <taxon>Cytophagia</taxon>
        <taxon>Cytophagales</taxon>
        <taxon>Cyclobacteriaceae</taxon>
        <taxon>Echinicola</taxon>
    </lineage>
</organism>
<evidence type="ECO:0000313" key="15">
    <source>
        <dbReference type="Proteomes" id="UP000619457"/>
    </source>
</evidence>
<keyword evidence="4" id="KW-0808">Transferase</keyword>
<evidence type="ECO:0000256" key="1">
    <source>
        <dbReference type="ARBA" id="ARBA00000085"/>
    </source>
</evidence>
<proteinExistence type="predicted"/>
<keyword evidence="5 14" id="KW-0418">Kinase</keyword>
<keyword evidence="9" id="KW-0472">Membrane</keyword>
<dbReference type="InterPro" id="IPR015943">
    <property type="entry name" value="WD40/YVTN_repeat-like_dom_sf"/>
</dbReference>
<dbReference type="InterPro" id="IPR003661">
    <property type="entry name" value="HisK_dim/P_dom"/>
</dbReference>
<dbReference type="EMBL" id="BMWX01000003">
    <property type="protein sequence ID" value="GGZ25101.1"/>
    <property type="molecule type" value="Genomic_DNA"/>
</dbReference>
<feature type="chain" id="PRO_5037801203" description="histidine kinase" evidence="10">
    <location>
        <begin position="36"/>
        <end position="1380"/>
    </location>
</feature>
<evidence type="ECO:0000259" key="12">
    <source>
        <dbReference type="PROSITE" id="PS50109"/>
    </source>
</evidence>
<feature type="domain" description="HTH araC/xylS-type" evidence="11">
    <location>
        <begin position="1267"/>
        <end position="1366"/>
    </location>
</feature>
<dbReference type="Gene3D" id="1.10.287.130">
    <property type="match status" value="1"/>
</dbReference>
<dbReference type="Proteomes" id="UP000619457">
    <property type="component" value="Unassembled WGS sequence"/>
</dbReference>
<keyword evidence="9" id="KW-0812">Transmembrane</keyword>
<evidence type="ECO:0000256" key="3">
    <source>
        <dbReference type="ARBA" id="ARBA00022553"/>
    </source>
</evidence>
<evidence type="ECO:0000256" key="4">
    <source>
        <dbReference type="ARBA" id="ARBA00022679"/>
    </source>
</evidence>
<reference evidence="14" key="2">
    <citation type="submission" date="2020-09" db="EMBL/GenBank/DDBJ databases">
        <authorList>
            <person name="Sun Q."/>
            <person name="Kim S."/>
        </authorList>
    </citation>
    <scope>NUCLEOTIDE SEQUENCE</scope>
    <source>
        <strain evidence="14">KCTC 12368</strain>
    </source>
</reference>
<dbReference type="GO" id="GO:0003700">
    <property type="term" value="F:DNA-binding transcription factor activity"/>
    <property type="evidence" value="ECO:0007669"/>
    <property type="project" value="InterPro"/>
</dbReference>
<dbReference type="Pfam" id="PF12833">
    <property type="entry name" value="HTH_18"/>
    <property type="match status" value="1"/>
</dbReference>
<dbReference type="InterPro" id="IPR005467">
    <property type="entry name" value="His_kinase_dom"/>
</dbReference>
<dbReference type="SMART" id="SM00388">
    <property type="entry name" value="HisKA"/>
    <property type="match status" value="1"/>
</dbReference>
<dbReference type="InterPro" id="IPR011006">
    <property type="entry name" value="CheY-like_superfamily"/>
</dbReference>
<dbReference type="PROSITE" id="PS50110">
    <property type="entry name" value="RESPONSE_REGULATORY"/>
    <property type="match status" value="1"/>
</dbReference>
<evidence type="ECO:0000256" key="10">
    <source>
        <dbReference type="SAM" id="SignalP"/>
    </source>
</evidence>
<feature type="domain" description="Response regulatory" evidence="13">
    <location>
        <begin position="1122"/>
        <end position="1237"/>
    </location>
</feature>
<dbReference type="SMART" id="SM00342">
    <property type="entry name" value="HTH_ARAC"/>
    <property type="match status" value="1"/>
</dbReference>
<evidence type="ECO:0000256" key="8">
    <source>
        <dbReference type="PROSITE-ProRule" id="PRU00169"/>
    </source>
</evidence>
<dbReference type="SUPFAM" id="SSF55874">
    <property type="entry name" value="ATPase domain of HSP90 chaperone/DNA topoisomerase II/histidine kinase"/>
    <property type="match status" value="1"/>
</dbReference>
<feature type="signal peptide" evidence="10">
    <location>
        <begin position="1"/>
        <end position="35"/>
    </location>
</feature>
<feature type="transmembrane region" description="Helical" evidence="9">
    <location>
        <begin position="803"/>
        <end position="825"/>
    </location>
</feature>
<feature type="domain" description="Histidine kinase" evidence="12">
    <location>
        <begin position="857"/>
        <end position="1076"/>
    </location>
</feature>
<dbReference type="InterPro" id="IPR011123">
    <property type="entry name" value="Y_Y_Y"/>
</dbReference>
<dbReference type="Pfam" id="PF07494">
    <property type="entry name" value="Reg_prop"/>
    <property type="match status" value="4"/>
</dbReference>
<reference evidence="14" key="1">
    <citation type="journal article" date="2014" name="Int. J. Syst. Evol. Microbiol.">
        <title>Complete genome sequence of Corynebacterium casei LMG S-19264T (=DSM 44701T), isolated from a smear-ripened cheese.</title>
        <authorList>
            <consortium name="US DOE Joint Genome Institute (JGI-PGF)"/>
            <person name="Walter F."/>
            <person name="Albersmeier A."/>
            <person name="Kalinowski J."/>
            <person name="Ruckert C."/>
        </authorList>
    </citation>
    <scope>NUCLEOTIDE SEQUENCE</scope>
    <source>
        <strain evidence="14">KCTC 12368</strain>
    </source>
</reference>
<dbReference type="InterPro" id="IPR018060">
    <property type="entry name" value="HTH_AraC"/>
</dbReference>
<dbReference type="Pfam" id="PF00512">
    <property type="entry name" value="HisKA"/>
    <property type="match status" value="1"/>
</dbReference>
<dbReference type="InterPro" id="IPR004358">
    <property type="entry name" value="Sig_transdc_His_kin-like_C"/>
</dbReference>
<evidence type="ECO:0000256" key="5">
    <source>
        <dbReference type="ARBA" id="ARBA00022777"/>
    </source>
</evidence>
<dbReference type="SUPFAM" id="SSF52172">
    <property type="entry name" value="CheY-like"/>
    <property type="match status" value="1"/>
</dbReference>
<dbReference type="InterPro" id="IPR036890">
    <property type="entry name" value="HATPase_C_sf"/>
</dbReference>
<dbReference type="PROSITE" id="PS50109">
    <property type="entry name" value="HIS_KIN"/>
    <property type="match status" value="1"/>
</dbReference>
<dbReference type="Gene3D" id="1.10.10.60">
    <property type="entry name" value="Homeodomain-like"/>
    <property type="match status" value="1"/>
</dbReference>
<keyword evidence="6" id="KW-0805">Transcription regulation</keyword>
<dbReference type="SUPFAM" id="SSF46689">
    <property type="entry name" value="Homeodomain-like"/>
    <property type="match status" value="1"/>
</dbReference>
<dbReference type="GO" id="GO:0000155">
    <property type="term" value="F:phosphorelay sensor kinase activity"/>
    <property type="evidence" value="ECO:0007669"/>
    <property type="project" value="InterPro"/>
</dbReference>
<keyword evidence="9" id="KW-1133">Transmembrane helix</keyword>
<dbReference type="PRINTS" id="PR00344">
    <property type="entry name" value="BCTRLSENSOR"/>
</dbReference>
<dbReference type="FunFam" id="1.10.287.130:FF:000045">
    <property type="entry name" value="Two-component system sensor histidine kinase/response regulator"/>
    <property type="match status" value="1"/>
</dbReference>
<dbReference type="Pfam" id="PF02518">
    <property type="entry name" value="HATPase_c"/>
    <property type="match status" value="1"/>
</dbReference>
<dbReference type="GO" id="GO:0043565">
    <property type="term" value="F:sequence-specific DNA binding"/>
    <property type="evidence" value="ECO:0007669"/>
    <property type="project" value="InterPro"/>
</dbReference>
<dbReference type="PANTHER" id="PTHR43547">
    <property type="entry name" value="TWO-COMPONENT HISTIDINE KINASE"/>
    <property type="match status" value="1"/>
</dbReference>
<dbReference type="PANTHER" id="PTHR43547:SF2">
    <property type="entry name" value="HYBRID SIGNAL TRANSDUCTION HISTIDINE KINASE C"/>
    <property type="match status" value="1"/>
</dbReference>
<keyword evidence="15" id="KW-1185">Reference proteome</keyword>
<dbReference type="Gene3D" id="3.30.565.10">
    <property type="entry name" value="Histidine kinase-like ATPase, C-terminal domain"/>
    <property type="match status" value="1"/>
</dbReference>
<keyword evidence="3 8" id="KW-0597">Phosphoprotein</keyword>
<dbReference type="InterPro" id="IPR036097">
    <property type="entry name" value="HisK_dim/P_sf"/>
</dbReference>
<feature type="modified residue" description="4-aspartylphosphate" evidence="8">
    <location>
        <position position="1170"/>
    </location>
</feature>
<comment type="caution">
    <text evidence="14">The sequence shown here is derived from an EMBL/GenBank/DDBJ whole genome shotgun (WGS) entry which is preliminary data.</text>
</comment>
<dbReference type="InterPro" id="IPR009057">
    <property type="entry name" value="Homeodomain-like_sf"/>
</dbReference>